<protein>
    <recommendedName>
        <fullName evidence="3">Calmodulin-lysine N-methyltransferase</fullName>
    </recommendedName>
</protein>
<feature type="region of interest" description="Disordered" evidence="1">
    <location>
        <begin position="49"/>
        <end position="128"/>
    </location>
</feature>
<reference evidence="2" key="1">
    <citation type="submission" date="2021-01" db="EMBL/GenBank/DDBJ databases">
        <authorList>
            <person name="Corre E."/>
            <person name="Pelletier E."/>
            <person name="Niang G."/>
            <person name="Scheremetjew M."/>
            <person name="Finn R."/>
            <person name="Kale V."/>
            <person name="Holt S."/>
            <person name="Cochrane G."/>
            <person name="Meng A."/>
            <person name="Brown T."/>
            <person name="Cohen L."/>
        </authorList>
    </citation>
    <scope>NUCLEOTIDE SEQUENCE</scope>
    <source>
        <strain evidence="2">Isolate 1302-5</strain>
    </source>
</reference>
<dbReference type="Gene3D" id="3.40.50.150">
    <property type="entry name" value="Vaccinia Virus protein VP39"/>
    <property type="match status" value="1"/>
</dbReference>
<dbReference type="InterPro" id="IPR029063">
    <property type="entry name" value="SAM-dependent_MTases_sf"/>
</dbReference>
<dbReference type="CDD" id="cd02440">
    <property type="entry name" value="AdoMet_MTases"/>
    <property type="match status" value="1"/>
</dbReference>
<dbReference type="EMBL" id="HBKQ01053461">
    <property type="protein sequence ID" value="CAE2279523.1"/>
    <property type="molecule type" value="Transcribed_RNA"/>
</dbReference>
<evidence type="ECO:0000256" key="1">
    <source>
        <dbReference type="SAM" id="MobiDB-lite"/>
    </source>
</evidence>
<dbReference type="AlphaFoldDB" id="A0A7S4NC71"/>
<organism evidence="2">
    <name type="scientific">Odontella aurita</name>
    <dbReference type="NCBI Taxonomy" id="265563"/>
    <lineage>
        <taxon>Eukaryota</taxon>
        <taxon>Sar</taxon>
        <taxon>Stramenopiles</taxon>
        <taxon>Ochrophyta</taxon>
        <taxon>Bacillariophyta</taxon>
        <taxon>Mediophyceae</taxon>
        <taxon>Biddulphiophycidae</taxon>
        <taxon>Eupodiscales</taxon>
        <taxon>Odontellaceae</taxon>
        <taxon>Odontella</taxon>
    </lineage>
</organism>
<evidence type="ECO:0008006" key="3">
    <source>
        <dbReference type="Google" id="ProtNLM"/>
    </source>
</evidence>
<accession>A0A7S4NC71</accession>
<dbReference type="InterPro" id="IPR019410">
    <property type="entry name" value="Methyltransf_16"/>
</dbReference>
<dbReference type="SUPFAM" id="SSF53335">
    <property type="entry name" value="S-adenosyl-L-methionine-dependent methyltransferases"/>
    <property type="match status" value="1"/>
</dbReference>
<evidence type="ECO:0000313" key="2">
    <source>
        <dbReference type="EMBL" id="CAE2279523.1"/>
    </source>
</evidence>
<name>A0A7S4NC71_9STRA</name>
<sequence length="379" mass="41171">MPKSPAHPPLPLSELRTWIPSDKIYRWLEEGDKKAAAFQEELDDAGAGAISDLFAGGGDDEDSSDASTSSEADYEGLDGRVLVWNSAGAGGGEDGDGDGDDVDGKGEKYRGVQLQDDDVTEDGSGSDGSVRVVYVKSDSWEGYGEMLWASARHLANLFADPHKCRELLSPLWNHRQSSSSSSEGGSPHAQRQHPLSGLRVLELGAGCGVPSLVALKRGARVVCTDLDDANRIRSIAESMELNRREISTKGGEKRYPEFGRSRACPFRWGESSAAVAQALDPKGMEKFDVICAADCLFMTHLHYDILRGIDELLAQDGVAIIAFAIHEAYSKDEEVWPFVDKAKEKGFDVEVMEGVQLTPPTKGMEAKQGLIHKLRMTRS</sequence>
<proteinExistence type="predicted"/>
<dbReference type="Pfam" id="PF10294">
    <property type="entry name" value="Methyltransf_16"/>
    <property type="match status" value="1"/>
</dbReference>
<gene>
    <name evidence="2" type="ORF">OAUR00152_LOCUS36819</name>
</gene>
<feature type="region of interest" description="Disordered" evidence="1">
    <location>
        <begin position="174"/>
        <end position="193"/>
    </location>
</feature>
<feature type="compositionally biased region" description="Low complexity" evidence="1">
    <location>
        <begin position="177"/>
        <end position="186"/>
    </location>
</feature>
<dbReference type="PANTHER" id="PTHR14614">
    <property type="entry name" value="HEPATOCELLULAR CARCINOMA-ASSOCIATED ANTIGEN"/>
    <property type="match status" value="1"/>
</dbReference>